<dbReference type="GO" id="GO:0005615">
    <property type="term" value="C:extracellular space"/>
    <property type="evidence" value="ECO:0007669"/>
    <property type="project" value="TreeGrafter"/>
</dbReference>
<keyword evidence="2" id="KW-1015">Disulfide bond</keyword>
<dbReference type="FunFam" id="3.10.450.10:FF:000004">
    <property type="entry name" value="Cystatin C"/>
    <property type="match status" value="1"/>
</dbReference>
<accession>A0AAW0NVF7</accession>
<name>A0AAW0NVF7_9GOBI</name>
<evidence type="ECO:0000313" key="5">
    <source>
        <dbReference type="Proteomes" id="UP001460270"/>
    </source>
</evidence>
<dbReference type="SMART" id="SM00043">
    <property type="entry name" value="CY"/>
    <property type="match status" value="1"/>
</dbReference>
<dbReference type="PANTHER" id="PTHR46186">
    <property type="entry name" value="CYSTATIN"/>
    <property type="match status" value="1"/>
</dbReference>
<feature type="domain" description="Cystatin" evidence="3">
    <location>
        <begin position="1"/>
        <end position="84"/>
    </location>
</feature>
<evidence type="ECO:0000256" key="1">
    <source>
        <dbReference type="ARBA" id="ARBA00009403"/>
    </source>
</evidence>
<dbReference type="InterPro" id="IPR000010">
    <property type="entry name" value="Cystatin_dom"/>
</dbReference>
<comment type="caution">
    <text evidence="4">The sequence shown here is derived from an EMBL/GenBank/DDBJ whole genome shotgun (WGS) entry which is preliminary data.</text>
</comment>
<reference evidence="5" key="1">
    <citation type="submission" date="2024-04" db="EMBL/GenBank/DDBJ databases">
        <title>Salinicola lusitanus LLJ914,a marine bacterium isolated from the Okinawa Trough.</title>
        <authorList>
            <person name="Li J."/>
        </authorList>
    </citation>
    <scope>NUCLEOTIDE SEQUENCE [LARGE SCALE GENOMIC DNA]</scope>
</reference>
<dbReference type="AlphaFoldDB" id="A0AAW0NVF7"/>
<dbReference type="GO" id="GO:0004869">
    <property type="term" value="F:cysteine-type endopeptidase inhibitor activity"/>
    <property type="evidence" value="ECO:0007669"/>
    <property type="project" value="InterPro"/>
</dbReference>
<dbReference type="GO" id="GO:0005737">
    <property type="term" value="C:cytoplasm"/>
    <property type="evidence" value="ECO:0007669"/>
    <property type="project" value="TreeGrafter"/>
</dbReference>
<evidence type="ECO:0000256" key="2">
    <source>
        <dbReference type="ARBA" id="ARBA00023157"/>
    </source>
</evidence>
<dbReference type="GO" id="GO:0031982">
    <property type="term" value="C:vesicle"/>
    <property type="evidence" value="ECO:0007669"/>
    <property type="project" value="TreeGrafter"/>
</dbReference>
<gene>
    <name evidence="4" type="ORF">WMY93_018203</name>
</gene>
<proteinExistence type="inferred from homology"/>
<dbReference type="SUPFAM" id="SSF54403">
    <property type="entry name" value="Cystatin/monellin"/>
    <property type="match status" value="1"/>
</dbReference>
<evidence type="ECO:0000259" key="3">
    <source>
        <dbReference type="SMART" id="SM00043"/>
    </source>
</evidence>
<dbReference type="PANTHER" id="PTHR46186:SF12">
    <property type="entry name" value="CYSTATIN C (AMYLOID ANGIOPATHY AND CEREBRAL HEMORRHAGE)-RELATED"/>
    <property type="match status" value="1"/>
</dbReference>
<dbReference type="EMBL" id="JBBPFD010000013">
    <property type="protein sequence ID" value="KAK7901434.1"/>
    <property type="molecule type" value="Genomic_DNA"/>
</dbReference>
<evidence type="ECO:0000313" key="4">
    <source>
        <dbReference type="EMBL" id="KAK7901434.1"/>
    </source>
</evidence>
<dbReference type="CDD" id="cd00042">
    <property type="entry name" value="CY"/>
    <property type="match status" value="1"/>
</dbReference>
<dbReference type="InterPro" id="IPR018073">
    <property type="entry name" value="Prot_inh_cystat_CS"/>
</dbReference>
<dbReference type="Gene3D" id="3.10.450.10">
    <property type="match status" value="1"/>
</dbReference>
<dbReference type="InterPro" id="IPR046350">
    <property type="entry name" value="Cystatin_sf"/>
</dbReference>
<keyword evidence="5" id="KW-1185">Reference proteome</keyword>
<organism evidence="4 5">
    <name type="scientific">Mugilogobius chulae</name>
    <name type="common">yellowstripe goby</name>
    <dbReference type="NCBI Taxonomy" id="88201"/>
    <lineage>
        <taxon>Eukaryota</taxon>
        <taxon>Metazoa</taxon>
        <taxon>Chordata</taxon>
        <taxon>Craniata</taxon>
        <taxon>Vertebrata</taxon>
        <taxon>Euteleostomi</taxon>
        <taxon>Actinopterygii</taxon>
        <taxon>Neopterygii</taxon>
        <taxon>Teleostei</taxon>
        <taxon>Neoteleostei</taxon>
        <taxon>Acanthomorphata</taxon>
        <taxon>Gobiaria</taxon>
        <taxon>Gobiiformes</taxon>
        <taxon>Gobioidei</taxon>
        <taxon>Gobiidae</taxon>
        <taxon>Gobionellinae</taxon>
        <taxon>Mugilogobius</taxon>
    </lineage>
</organism>
<dbReference type="PROSITE" id="PS00287">
    <property type="entry name" value="CYSTATIN"/>
    <property type="match status" value="1"/>
</dbReference>
<protein>
    <recommendedName>
        <fullName evidence="3">Cystatin domain-containing protein</fullName>
    </recommendedName>
</protein>
<dbReference type="Pfam" id="PF00031">
    <property type="entry name" value="Cystatin"/>
    <property type="match status" value="1"/>
</dbReference>
<comment type="similarity">
    <text evidence="1">Belongs to the cystatin family.</text>
</comment>
<sequence>MVGGLQPVNLDNAEMRNALDFAVNKHNMGKNDMYRNDVVEVVKAQSQVVAGIKYFITVRLARTNCRKNRVNEVCSPTGQVRKCSIYTKMFIC</sequence>
<dbReference type="Proteomes" id="UP001460270">
    <property type="component" value="Unassembled WGS sequence"/>
</dbReference>